<comment type="caution">
    <text evidence="3">The sequence shown here is derived from an EMBL/GenBank/DDBJ whole genome shotgun (WGS) entry which is preliminary data.</text>
</comment>
<accession>A0ABT5Z408</accession>
<dbReference type="PRINTS" id="PR00359">
    <property type="entry name" value="BP450"/>
</dbReference>
<dbReference type="InterPro" id="IPR036396">
    <property type="entry name" value="Cyt_P450_sf"/>
</dbReference>
<dbReference type="InterPro" id="IPR017972">
    <property type="entry name" value="Cyt_P450_CS"/>
</dbReference>
<sequence>MSNQADELRDLPFPRSAPMEPPVEWAELREKCPFAAVRLPSGDRARMLTRYEDVRKVLTDPRFSRDLARPDAARLTTAGDQGFMNARRPGVDITDGPGHTRWRRLVGRTFTMKRVEGLRPRIGAMVDELLDAMTAHQGRPVDLVPNLALPLPVGVICELLGVPASDQGRFTEWANQMLSLTRYDADEVAAGRAEFAAYMTGLIAAKRAEPGDDLLSELISVTDAEDGRLSEAELLATSMSLLAAGHETTASMIGKMAAILLSHRERYETLLADPSLVPAAVEEVIRFDAMSEFGLPRYATETVEVGESVVEKGTTVLLSLQAANRDQSVFASPETWDAHRGDNHHLGFSAGAHFCMGSPLARVELQEVLAGLLRRLPTLRLAVPAEQLRRREGLLVGGYESVPVTW</sequence>
<protein>
    <submittedName>
        <fullName evidence="3">Cytochrome P450</fullName>
    </submittedName>
</protein>
<gene>
    <name evidence="3" type="ORF">P2L57_23390</name>
</gene>
<keyword evidence="2" id="KW-0560">Oxidoreductase</keyword>
<dbReference type="EMBL" id="JARHTQ010000016">
    <property type="protein sequence ID" value="MDF2258560.1"/>
    <property type="molecule type" value="Genomic_DNA"/>
</dbReference>
<organism evidence="3 4">
    <name type="scientific">Streptantibioticus ferralitis</name>
    <dbReference type="NCBI Taxonomy" id="236510"/>
    <lineage>
        <taxon>Bacteria</taxon>
        <taxon>Bacillati</taxon>
        <taxon>Actinomycetota</taxon>
        <taxon>Actinomycetes</taxon>
        <taxon>Kitasatosporales</taxon>
        <taxon>Streptomycetaceae</taxon>
        <taxon>Streptantibioticus</taxon>
    </lineage>
</organism>
<evidence type="ECO:0000313" key="4">
    <source>
        <dbReference type="Proteomes" id="UP001220022"/>
    </source>
</evidence>
<reference evidence="3 4" key="1">
    <citation type="submission" date="2023-03" db="EMBL/GenBank/DDBJ databases">
        <title>Draft genome sequence of type strain Streptomyces ferralitis JCM 14344.</title>
        <authorList>
            <person name="Klaysubun C."/>
            <person name="Duangmal K."/>
        </authorList>
    </citation>
    <scope>NUCLEOTIDE SEQUENCE [LARGE SCALE GENOMIC DNA]</scope>
    <source>
        <strain evidence="3 4">JCM 14344</strain>
    </source>
</reference>
<dbReference type="PANTHER" id="PTHR46696:SF1">
    <property type="entry name" value="CYTOCHROME P450 YJIB-RELATED"/>
    <property type="match status" value="1"/>
</dbReference>
<comment type="similarity">
    <text evidence="1 2">Belongs to the cytochrome P450 family.</text>
</comment>
<proteinExistence type="inferred from homology"/>
<dbReference type="Proteomes" id="UP001220022">
    <property type="component" value="Unassembled WGS sequence"/>
</dbReference>
<keyword evidence="2" id="KW-0503">Monooxygenase</keyword>
<dbReference type="PANTHER" id="PTHR46696">
    <property type="entry name" value="P450, PUTATIVE (EUROFUNG)-RELATED"/>
    <property type="match status" value="1"/>
</dbReference>
<dbReference type="CDD" id="cd11031">
    <property type="entry name" value="Cyp158A-like"/>
    <property type="match status" value="1"/>
</dbReference>
<dbReference type="InterPro" id="IPR001128">
    <property type="entry name" value="Cyt_P450"/>
</dbReference>
<evidence type="ECO:0000256" key="1">
    <source>
        <dbReference type="ARBA" id="ARBA00010617"/>
    </source>
</evidence>
<dbReference type="RefSeq" id="WP_275817687.1">
    <property type="nucleotide sequence ID" value="NZ_BAAANM010000006.1"/>
</dbReference>
<dbReference type="Pfam" id="PF00067">
    <property type="entry name" value="p450"/>
    <property type="match status" value="1"/>
</dbReference>
<keyword evidence="4" id="KW-1185">Reference proteome</keyword>
<dbReference type="Gene3D" id="1.10.630.10">
    <property type="entry name" value="Cytochrome P450"/>
    <property type="match status" value="1"/>
</dbReference>
<dbReference type="PRINTS" id="PR00385">
    <property type="entry name" value="P450"/>
</dbReference>
<keyword evidence="2" id="KW-0408">Iron</keyword>
<name>A0ABT5Z408_9ACTN</name>
<dbReference type="SUPFAM" id="SSF48264">
    <property type="entry name" value="Cytochrome P450"/>
    <property type="match status" value="1"/>
</dbReference>
<evidence type="ECO:0000256" key="2">
    <source>
        <dbReference type="RuleBase" id="RU000461"/>
    </source>
</evidence>
<evidence type="ECO:0000313" key="3">
    <source>
        <dbReference type="EMBL" id="MDF2258560.1"/>
    </source>
</evidence>
<dbReference type="PROSITE" id="PS00086">
    <property type="entry name" value="CYTOCHROME_P450"/>
    <property type="match status" value="1"/>
</dbReference>
<keyword evidence="2" id="KW-0479">Metal-binding</keyword>
<keyword evidence="2" id="KW-0349">Heme</keyword>
<dbReference type="InterPro" id="IPR002397">
    <property type="entry name" value="Cyt_P450_B"/>
</dbReference>